<dbReference type="SMART" id="SM00448">
    <property type="entry name" value="REC"/>
    <property type="match status" value="1"/>
</dbReference>
<dbReference type="GO" id="GO:0032993">
    <property type="term" value="C:protein-DNA complex"/>
    <property type="evidence" value="ECO:0007669"/>
    <property type="project" value="TreeGrafter"/>
</dbReference>
<feature type="modified residue" description="4-aspartylphosphate" evidence="6">
    <location>
        <position position="63"/>
    </location>
</feature>
<dbReference type="PROSITE" id="PS50110">
    <property type="entry name" value="RESPONSE_REGULATORY"/>
    <property type="match status" value="1"/>
</dbReference>
<dbReference type="Gene3D" id="6.10.250.690">
    <property type="match status" value="1"/>
</dbReference>
<dbReference type="Gene3D" id="1.10.10.10">
    <property type="entry name" value="Winged helix-like DNA-binding domain superfamily/Winged helix DNA-binding domain"/>
    <property type="match status" value="1"/>
</dbReference>
<dbReference type="PANTHER" id="PTHR48111:SF1">
    <property type="entry name" value="TWO-COMPONENT RESPONSE REGULATOR ORR33"/>
    <property type="match status" value="1"/>
</dbReference>
<evidence type="ECO:0000259" key="8">
    <source>
        <dbReference type="PROSITE" id="PS50110"/>
    </source>
</evidence>
<evidence type="ECO:0000256" key="2">
    <source>
        <dbReference type="ARBA" id="ARBA00023012"/>
    </source>
</evidence>
<dbReference type="SUPFAM" id="SSF52172">
    <property type="entry name" value="CheY-like"/>
    <property type="match status" value="1"/>
</dbReference>
<evidence type="ECO:0000313" key="11">
    <source>
        <dbReference type="Proteomes" id="UP000520814"/>
    </source>
</evidence>
<feature type="domain" description="Response regulatory" evidence="8">
    <location>
        <begin position="14"/>
        <end position="127"/>
    </location>
</feature>
<evidence type="ECO:0000313" key="10">
    <source>
        <dbReference type="EMBL" id="MBB6051681.1"/>
    </source>
</evidence>
<dbReference type="EMBL" id="JACHGW010000003">
    <property type="protein sequence ID" value="MBB6051681.1"/>
    <property type="molecule type" value="Genomic_DNA"/>
</dbReference>
<protein>
    <submittedName>
        <fullName evidence="10">Two-component system KDP operon response regulator KdpE</fullName>
    </submittedName>
</protein>
<dbReference type="InterPro" id="IPR011006">
    <property type="entry name" value="CheY-like_superfamily"/>
</dbReference>
<dbReference type="GO" id="GO:0005829">
    <property type="term" value="C:cytosol"/>
    <property type="evidence" value="ECO:0007669"/>
    <property type="project" value="TreeGrafter"/>
</dbReference>
<evidence type="ECO:0000256" key="3">
    <source>
        <dbReference type="ARBA" id="ARBA00023015"/>
    </source>
</evidence>
<dbReference type="InterPro" id="IPR001789">
    <property type="entry name" value="Sig_transdc_resp-reg_receiver"/>
</dbReference>
<gene>
    <name evidence="10" type="ORF">HNQ39_003491</name>
</gene>
<keyword evidence="1 6" id="KW-0597">Phosphoprotein</keyword>
<keyword evidence="3" id="KW-0805">Transcription regulation</keyword>
<dbReference type="InterPro" id="IPR039420">
    <property type="entry name" value="WalR-like"/>
</dbReference>
<keyword evidence="2" id="KW-0902">Two-component regulatory system</keyword>
<dbReference type="PANTHER" id="PTHR48111">
    <property type="entry name" value="REGULATOR OF RPOS"/>
    <property type="match status" value="1"/>
</dbReference>
<evidence type="ECO:0000259" key="9">
    <source>
        <dbReference type="PROSITE" id="PS51755"/>
    </source>
</evidence>
<dbReference type="Pfam" id="PF00072">
    <property type="entry name" value="Response_reg"/>
    <property type="match status" value="1"/>
</dbReference>
<dbReference type="Proteomes" id="UP000520814">
    <property type="component" value="Unassembled WGS sequence"/>
</dbReference>
<dbReference type="SUPFAM" id="SSF46894">
    <property type="entry name" value="C-terminal effector domain of the bipartite response regulators"/>
    <property type="match status" value="1"/>
</dbReference>
<name>A0A7W9SS29_ARMRO</name>
<dbReference type="PROSITE" id="PS51755">
    <property type="entry name" value="OMPR_PHOB"/>
    <property type="match status" value="1"/>
</dbReference>
<keyword evidence="5" id="KW-0804">Transcription</keyword>
<evidence type="ECO:0000256" key="1">
    <source>
        <dbReference type="ARBA" id="ARBA00022553"/>
    </source>
</evidence>
<accession>A0A7W9SS29</accession>
<dbReference type="CDD" id="cd00383">
    <property type="entry name" value="trans_reg_C"/>
    <property type="match status" value="1"/>
</dbReference>
<sequence>METLLTLPLQEGERVLLVEDDLTIQKLLQSQLSARGWEIEVVRSGRLALERIAQHPPDLVLLDIGIEELDGLEVCRQVRQWSSIPIILVTAADTPRIKVTALELGADDYLTKPFHTAELVARMRAVLRRAQASAPPRAQAITIGPFVIDLLRREVKRSGEEIKLTKIEFDLLRELVLHVDHVLPYSHLLRAVWGENYDEVHVVHVHVSHLRRKLEPNITGDRYLLTVPGVGYRLRTDQL</sequence>
<dbReference type="GO" id="GO:0000976">
    <property type="term" value="F:transcription cis-regulatory region binding"/>
    <property type="evidence" value="ECO:0007669"/>
    <property type="project" value="TreeGrafter"/>
</dbReference>
<dbReference type="Gene3D" id="3.40.50.2300">
    <property type="match status" value="1"/>
</dbReference>
<dbReference type="InterPro" id="IPR001867">
    <property type="entry name" value="OmpR/PhoB-type_DNA-bd"/>
</dbReference>
<dbReference type="InterPro" id="IPR016032">
    <property type="entry name" value="Sig_transdc_resp-reg_C-effctor"/>
</dbReference>
<keyword evidence="4 7" id="KW-0238">DNA-binding</keyword>
<feature type="domain" description="OmpR/PhoB-type" evidence="9">
    <location>
        <begin position="138"/>
        <end position="236"/>
    </location>
</feature>
<dbReference type="SMART" id="SM00862">
    <property type="entry name" value="Trans_reg_C"/>
    <property type="match status" value="1"/>
</dbReference>
<comment type="caution">
    <text evidence="10">The sequence shown here is derived from an EMBL/GenBank/DDBJ whole genome shotgun (WGS) entry which is preliminary data.</text>
</comment>
<dbReference type="GO" id="GO:0000156">
    <property type="term" value="F:phosphorelay response regulator activity"/>
    <property type="evidence" value="ECO:0007669"/>
    <property type="project" value="TreeGrafter"/>
</dbReference>
<dbReference type="AlphaFoldDB" id="A0A7W9SS29"/>
<evidence type="ECO:0000256" key="5">
    <source>
        <dbReference type="ARBA" id="ARBA00023163"/>
    </source>
</evidence>
<feature type="DNA-binding region" description="OmpR/PhoB-type" evidence="7">
    <location>
        <begin position="138"/>
        <end position="236"/>
    </location>
</feature>
<dbReference type="Pfam" id="PF00486">
    <property type="entry name" value="Trans_reg_C"/>
    <property type="match status" value="1"/>
</dbReference>
<keyword evidence="11" id="KW-1185">Reference proteome</keyword>
<dbReference type="RefSeq" id="WP_184199146.1">
    <property type="nucleotide sequence ID" value="NZ_JACHGW010000003.1"/>
</dbReference>
<proteinExistence type="predicted"/>
<dbReference type="GO" id="GO:0006355">
    <property type="term" value="P:regulation of DNA-templated transcription"/>
    <property type="evidence" value="ECO:0007669"/>
    <property type="project" value="InterPro"/>
</dbReference>
<evidence type="ECO:0000256" key="7">
    <source>
        <dbReference type="PROSITE-ProRule" id="PRU01091"/>
    </source>
</evidence>
<reference evidence="10 11" key="1">
    <citation type="submission" date="2020-08" db="EMBL/GenBank/DDBJ databases">
        <title>Genomic Encyclopedia of Type Strains, Phase IV (KMG-IV): sequencing the most valuable type-strain genomes for metagenomic binning, comparative biology and taxonomic classification.</title>
        <authorList>
            <person name="Goeker M."/>
        </authorList>
    </citation>
    <scope>NUCLEOTIDE SEQUENCE [LARGE SCALE GENOMIC DNA]</scope>
    <source>
        <strain evidence="10 11">DSM 23562</strain>
    </source>
</reference>
<organism evidence="10 11">
    <name type="scientific">Armatimonas rosea</name>
    <dbReference type="NCBI Taxonomy" id="685828"/>
    <lineage>
        <taxon>Bacteria</taxon>
        <taxon>Bacillati</taxon>
        <taxon>Armatimonadota</taxon>
        <taxon>Armatimonadia</taxon>
        <taxon>Armatimonadales</taxon>
        <taxon>Armatimonadaceae</taxon>
        <taxon>Armatimonas</taxon>
    </lineage>
</organism>
<evidence type="ECO:0000256" key="4">
    <source>
        <dbReference type="ARBA" id="ARBA00023125"/>
    </source>
</evidence>
<evidence type="ECO:0000256" key="6">
    <source>
        <dbReference type="PROSITE-ProRule" id="PRU00169"/>
    </source>
</evidence>
<dbReference type="InterPro" id="IPR036388">
    <property type="entry name" value="WH-like_DNA-bd_sf"/>
</dbReference>